<dbReference type="OrthoDB" id="516864at2"/>
<evidence type="ECO:0000313" key="3">
    <source>
        <dbReference type="Proteomes" id="UP000248857"/>
    </source>
</evidence>
<dbReference type="EMBL" id="PQWO01000002">
    <property type="protein sequence ID" value="PZD74918.1"/>
    <property type="molecule type" value="Genomic_DNA"/>
</dbReference>
<sequence>MYTIEVTLRGTPLALAVQRKETDDAEALYQKILTAVQSSSSQLLELTCDRDTDKKIGVLSSEISAVQISDKSSGGGGANVPGFFAAINS</sequence>
<name>A0A2W1JNK1_9CYAN</name>
<proteinExistence type="inferred from homology"/>
<comment type="similarity">
    <text evidence="1">Belongs to the UPF0367 family.</text>
</comment>
<dbReference type="AlphaFoldDB" id="A0A2W1JNK1"/>
<comment type="caution">
    <text evidence="2">The sequence shown here is derived from an EMBL/GenBank/DDBJ whole genome shotgun (WGS) entry which is preliminary data.</text>
</comment>
<dbReference type="RefSeq" id="WP_110984846.1">
    <property type="nucleotide sequence ID" value="NZ_CAWNWM010000002.1"/>
</dbReference>
<dbReference type="NCBIfam" id="NF010236">
    <property type="entry name" value="PRK13683.1"/>
    <property type="match status" value="1"/>
</dbReference>
<reference evidence="2 3" key="1">
    <citation type="journal article" date="2018" name="Sci. Rep.">
        <title>A novel species of the marine cyanobacterium Acaryochloris with a unique pigment content and lifestyle.</title>
        <authorList>
            <person name="Partensky F."/>
            <person name="Six C."/>
            <person name="Ratin M."/>
            <person name="Garczarek L."/>
            <person name="Vaulot D."/>
            <person name="Probert I."/>
            <person name="Calteau A."/>
            <person name="Gourvil P."/>
            <person name="Marie D."/>
            <person name="Grebert T."/>
            <person name="Bouchier C."/>
            <person name="Le Panse S."/>
            <person name="Gachenot M."/>
            <person name="Rodriguez F."/>
            <person name="Garrido J.L."/>
        </authorList>
    </citation>
    <scope>NUCLEOTIDE SEQUENCE [LARGE SCALE GENOMIC DNA]</scope>
    <source>
        <strain evidence="2 3">RCC1774</strain>
    </source>
</reference>
<dbReference type="Pfam" id="PF26132">
    <property type="entry name" value="UPF0367"/>
    <property type="match status" value="1"/>
</dbReference>
<protein>
    <recommendedName>
        <fullName evidence="1">UPF0367 protein C1752_00879</fullName>
    </recommendedName>
</protein>
<dbReference type="InterPro" id="IPR020885">
    <property type="entry name" value="UPF0367"/>
</dbReference>
<keyword evidence="3" id="KW-1185">Reference proteome</keyword>
<evidence type="ECO:0000256" key="1">
    <source>
        <dbReference type="HAMAP-Rule" id="MF_01360"/>
    </source>
</evidence>
<accession>A0A2W1JNK1</accession>
<gene>
    <name evidence="2" type="ORF">C1752_00879</name>
</gene>
<evidence type="ECO:0000313" key="2">
    <source>
        <dbReference type="EMBL" id="PZD74918.1"/>
    </source>
</evidence>
<dbReference type="HAMAP" id="MF_01360">
    <property type="entry name" value="UPF0367"/>
    <property type="match status" value="1"/>
</dbReference>
<dbReference type="Proteomes" id="UP000248857">
    <property type="component" value="Unassembled WGS sequence"/>
</dbReference>
<organism evidence="2 3">
    <name type="scientific">Acaryochloris thomasi RCC1774</name>
    <dbReference type="NCBI Taxonomy" id="1764569"/>
    <lineage>
        <taxon>Bacteria</taxon>
        <taxon>Bacillati</taxon>
        <taxon>Cyanobacteriota</taxon>
        <taxon>Cyanophyceae</taxon>
        <taxon>Acaryochloridales</taxon>
        <taxon>Acaryochloridaceae</taxon>
        <taxon>Acaryochloris</taxon>
        <taxon>Acaryochloris thomasi</taxon>
    </lineage>
</organism>